<dbReference type="KEGG" id="pmt:PMT_2120"/>
<evidence type="ECO:0000313" key="3">
    <source>
        <dbReference type="Proteomes" id="UP000001423"/>
    </source>
</evidence>
<keyword evidence="3" id="KW-1185">Reference proteome</keyword>
<dbReference type="eggNOG" id="ENOG5034BZY">
    <property type="taxonomic scope" value="Bacteria"/>
</dbReference>
<reference evidence="4" key="2">
    <citation type="journal article" date="2020" name="Chem. Sci.">
        <title>Structural determinants of macrocyclization in substrate-controlled lanthipeptide biosynthetic pathways.</title>
        <authorList>
            <person name="Bobeica S.C."/>
            <person name="Zhu L."/>
            <person name="Acedo J.Z."/>
            <person name="Tang W."/>
            <person name="van der Donk W.A."/>
        </authorList>
    </citation>
    <scope>STRUCTURE BY NMR OF 65-85</scope>
</reference>
<dbReference type="Pfam" id="PF07862">
    <property type="entry name" value="Nif11"/>
    <property type="match status" value="1"/>
</dbReference>
<dbReference type="HOGENOM" id="CLU_158613_2_0_3"/>
<dbReference type="OrthoDB" id="542288at2"/>
<dbReference type="AlphaFoldDB" id="Q7V449"/>
<evidence type="ECO:0007829" key="4">
    <source>
        <dbReference type="PDB" id="7JVF"/>
    </source>
</evidence>
<dbReference type="SMR" id="Q7V449"/>
<dbReference type="Proteomes" id="UP000001423">
    <property type="component" value="Chromosome"/>
</dbReference>
<sequence>MSEEQLKAFIAKVQADSSLQEQLKAEGADPVSIAKAAGFTITTEDLNSHRQNLSDEELEGAAGGAGGTIPSLMTGCGWLTGLCVR</sequence>
<dbReference type="RefSeq" id="WP_011131484.1">
    <property type="nucleotide sequence ID" value="NC_005071.1"/>
</dbReference>
<accession>Q7V449</accession>
<organism evidence="2 3">
    <name type="scientific">Prochlorococcus marinus (strain MIT 9313)</name>
    <dbReference type="NCBI Taxonomy" id="74547"/>
    <lineage>
        <taxon>Bacteria</taxon>
        <taxon>Bacillati</taxon>
        <taxon>Cyanobacteriota</taxon>
        <taxon>Cyanophyceae</taxon>
        <taxon>Synechococcales</taxon>
        <taxon>Prochlorococcaceae</taxon>
        <taxon>Prochlorococcus</taxon>
    </lineage>
</organism>
<keyword evidence="4" id="KW-0002">3D-structure</keyword>
<dbReference type="InterPro" id="IPR012903">
    <property type="entry name" value="Nif11"/>
</dbReference>
<dbReference type="InterPro" id="IPR022516">
    <property type="entry name" value="CHP03798_Ocin"/>
</dbReference>
<feature type="domain" description="Nif11" evidence="1">
    <location>
        <begin position="1"/>
        <end position="46"/>
    </location>
</feature>
<dbReference type="PDB" id="7JVF">
    <property type="method" value="NMR"/>
    <property type="chains" value="A=65-85"/>
</dbReference>
<evidence type="ECO:0000313" key="2">
    <source>
        <dbReference type="EMBL" id="CAE22294.1"/>
    </source>
</evidence>
<name>Q7V449_PROMM</name>
<proteinExistence type="evidence at protein level"/>
<evidence type="ECO:0000259" key="1">
    <source>
        <dbReference type="Pfam" id="PF07862"/>
    </source>
</evidence>
<reference evidence="2 3" key="1">
    <citation type="journal article" date="2003" name="Nature">
        <title>Genome divergence in two Prochlorococcus ecotypes reflects oceanic niche differentiation.</title>
        <authorList>
            <person name="Rocap G."/>
            <person name="Larimer F.W."/>
            <person name="Lamerdin J.E."/>
            <person name="Malfatti S."/>
            <person name="Chain P."/>
            <person name="Ahlgren N.A."/>
            <person name="Arellano A."/>
            <person name="Coleman M."/>
            <person name="Hauser L."/>
            <person name="Hess W.R."/>
            <person name="Johnson Z.I."/>
            <person name="Land M.L."/>
            <person name="Lindell D."/>
            <person name="Post A.F."/>
            <person name="Regala W."/>
            <person name="Shah M."/>
            <person name="Shaw S.L."/>
            <person name="Steglich C."/>
            <person name="Sullivan M.B."/>
            <person name="Ting C.S."/>
            <person name="Tolonen A."/>
            <person name="Webb E.A."/>
            <person name="Zinser E.R."/>
            <person name="Chisholm S.W."/>
        </authorList>
    </citation>
    <scope>NUCLEOTIDE SEQUENCE [LARGE SCALE GENOMIC DNA]</scope>
    <source>
        <strain evidence="3">MIT 9313</strain>
    </source>
</reference>
<gene>
    <name evidence="2" type="ordered locus">PMT_2120</name>
</gene>
<dbReference type="NCBIfam" id="TIGR03798">
    <property type="entry name" value="leader_Nif11"/>
    <property type="match status" value="1"/>
</dbReference>
<protein>
    <recommendedName>
        <fullName evidence="1">Nif11 domain-containing protein</fullName>
    </recommendedName>
</protein>
<dbReference type="EMBL" id="BX548175">
    <property type="protein sequence ID" value="CAE22294.1"/>
    <property type="molecule type" value="Genomic_DNA"/>
</dbReference>